<gene>
    <name evidence="5" type="ORF">DFH94DRAFT_35071</name>
</gene>
<dbReference type="GO" id="GO:0000175">
    <property type="term" value="F:3'-5'-RNA exonuclease activity"/>
    <property type="evidence" value="ECO:0007669"/>
    <property type="project" value="InterPro"/>
</dbReference>
<dbReference type="InterPro" id="IPR013520">
    <property type="entry name" value="Ribonucl_H"/>
</dbReference>
<dbReference type="PANTHER" id="PTHR23044:SF61">
    <property type="entry name" value="3'-5' EXORIBONUCLEASE 1-RELATED"/>
    <property type="match status" value="1"/>
</dbReference>
<reference evidence="5" key="2">
    <citation type="journal article" date="2020" name="Nat. Commun.">
        <title>Large-scale genome sequencing of mycorrhizal fungi provides insights into the early evolution of symbiotic traits.</title>
        <authorList>
            <person name="Miyauchi S."/>
            <person name="Kiss E."/>
            <person name="Kuo A."/>
            <person name="Drula E."/>
            <person name="Kohler A."/>
            <person name="Sanchez-Garcia M."/>
            <person name="Morin E."/>
            <person name="Andreopoulos B."/>
            <person name="Barry K.W."/>
            <person name="Bonito G."/>
            <person name="Buee M."/>
            <person name="Carver A."/>
            <person name="Chen C."/>
            <person name="Cichocki N."/>
            <person name="Clum A."/>
            <person name="Culley D."/>
            <person name="Crous P.W."/>
            <person name="Fauchery L."/>
            <person name="Girlanda M."/>
            <person name="Hayes R.D."/>
            <person name="Keri Z."/>
            <person name="LaButti K."/>
            <person name="Lipzen A."/>
            <person name="Lombard V."/>
            <person name="Magnuson J."/>
            <person name="Maillard F."/>
            <person name="Murat C."/>
            <person name="Nolan M."/>
            <person name="Ohm R.A."/>
            <person name="Pangilinan J."/>
            <person name="Pereira M.F."/>
            <person name="Perotto S."/>
            <person name="Peter M."/>
            <person name="Pfister S."/>
            <person name="Riley R."/>
            <person name="Sitrit Y."/>
            <person name="Stielow J.B."/>
            <person name="Szollosi G."/>
            <person name="Zifcakova L."/>
            <person name="Stursova M."/>
            <person name="Spatafora J.W."/>
            <person name="Tedersoo L."/>
            <person name="Vaario L.M."/>
            <person name="Yamada A."/>
            <person name="Yan M."/>
            <person name="Wang P."/>
            <person name="Xu J."/>
            <person name="Bruns T."/>
            <person name="Baldrian P."/>
            <person name="Vilgalys R."/>
            <person name="Dunand C."/>
            <person name="Henrissat B."/>
            <person name="Grigoriev I.V."/>
            <person name="Hibbett D."/>
            <person name="Nagy L.G."/>
            <person name="Martin F.M."/>
        </authorList>
    </citation>
    <scope>NUCLEOTIDE SEQUENCE</scope>
    <source>
        <strain evidence="5">Prilba</strain>
    </source>
</reference>
<dbReference type="CDD" id="cd06133">
    <property type="entry name" value="ERI-1_3'hExo_like"/>
    <property type="match status" value="1"/>
</dbReference>
<dbReference type="Gene3D" id="3.30.420.10">
    <property type="entry name" value="Ribonuclease H-like superfamily/Ribonuclease H"/>
    <property type="match status" value="1"/>
</dbReference>
<dbReference type="Proteomes" id="UP000759537">
    <property type="component" value="Unassembled WGS sequence"/>
</dbReference>
<dbReference type="PANTHER" id="PTHR23044">
    <property type="entry name" value="3'-5' EXONUCLEASE ERI1-RELATED"/>
    <property type="match status" value="1"/>
</dbReference>
<dbReference type="GO" id="GO:0003676">
    <property type="term" value="F:nucleic acid binding"/>
    <property type="evidence" value="ECO:0007669"/>
    <property type="project" value="InterPro"/>
</dbReference>
<evidence type="ECO:0000313" key="6">
    <source>
        <dbReference type="Proteomes" id="UP000759537"/>
    </source>
</evidence>
<evidence type="ECO:0000256" key="1">
    <source>
        <dbReference type="ARBA" id="ARBA00022722"/>
    </source>
</evidence>
<dbReference type="InterPro" id="IPR012337">
    <property type="entry name" value="RNaseH-like_sf"/>
</dbReference>
<evidence type="ECO:0000313" key="5">
    <source>
        <dbReference type="EMBL" id="KAF8478976.1"/>
    </source>
</evidence>
<keyword evidence="3" id="KW-0269">Exonuclease</keyword>
<evidence type="ECO:0000256" key="2">
    <source>
        <dbReference type="ARBA" id="ARBA00022801"/>
    </source>
</evidence>
<keyword evidence="1" id="KW-0540">Nuclease</keyword>
<dbReference type="SUPFAM" id="SSF53098">
    <property type="entry name" value="Ribonuclease H-like"/>
    <property type="match status" value="1"/>
</dbReference>
<comment type="caution">
    <text evidence="5">The sequence shown here is derived from an EMBL/GenBank/DDBJ whole genome shotgun (WGS) entry which is preliminary data.</text>
</comment>
<dbReference type="SMART" id="SM00479">
    <property type="entry name" value="EXOIII"/>
    <property type="match status" value="1"/>
</dbReference>
<protein>
    <submittedName>
        <fullName evidence="5">Ribonuclease H-like domain-containing protein</fullName>
    </submittedName>
</protein>
<name>A0A9P5MUD0_9AGAM</name>
<keyword evidence="6" id="KW-1185">Reference proteome</keyword>
<dbReference type="EMBL" id="WHVB01000010">
    <property type="protein sequence ID" value="KAF8478976.1"/>
    <property type="molecule type" value="Genomic_DNA"/>
</dbReference>
<dbReference type="InterPro" id="IPR036397">
    <property type="entry name" value="RNaseH_sf"/>
</dbReference>
<proteinExistence type="predicted"/>
<feature type="domain" description="Exonuclease" evidence="4">
    <location>
        <begin position="117"/>
        <end position="331"/>
    </location>
</feature>
<dbReference type="Pfam" id="PF00929">
    <property type="entry name" value="RNase_T"/>
    <property type="match status" value="1"/>
</dbReference>
<dbReference type="InterPro" id="IPR047201">
    <property type="entry name" value="ERI-1_3'hExo-like"/>
</dbReference>
<evidence type="ECO:0000259" key="4">
    <source>
        <dbReference type="SMART" id="SM00479"/>
    </source>
</evidence>
<evidence type="ECO:0000256" key="3">
    <source>
        <dbReference type="ARBA" id="ARBA00022839"/>
    </source>
</evidence>
<dbReference type="OrthoDB" id="448399at2759"/>
<organism evidence="5 6">
    <name type="scientific">Russula ochroleuca</name>
    <dbReference type="NCBI Taxonomy" id="152965"/>
    <lineage>
        <taxon>Eukaryota</taxon>
        <taxon>Fungi</taxon>
        <taxon>Dikarya</taxon>
        <taxon>Basidiomycota</taxon>
        <taxon>Agaricomycotina</taxon>
        <taxon>Agaricomycetes</taxon>
        <taxon>Russulales</taxon>
        <taxon>Russulaceae</taxon>
        <taxon>Russula</taxon>
    </lineage>
</organism>
<dbReference type="InterPro" id="IPR051274">
    <property type="entry name" value="3-5_Exoribonuclease"/>
</dbReference>
<keyword evidence="2" id="KW-0378">Hydrolase</keyword>
<accession>A0A9P5MUD0</accession>
<dbReference type="AlphaFoldDB" id="A0A9P5MUD0"/>
<sequence length="363" mass="40767">MVLLLCLALAPFSDHLPSLFLALSITSLVFLWCSSSNNSGTRTNHSTPHSDKAPSDAVHDMFSVLKNPTTTSTTVATNYITPSAVPRPDAAPIPPRNDELPQSSQCQTAWLCQPYDAFLVLDVEATCLQGTGFHWPNEIIEWPVCLLKWTGRWDNGMVGPLQKVAEFRSFVKPTWRPELSSFCTSLTGITQEQVDNAPHFPEVVTQFSAFLAHHGLIHPVTGERLLRFCWCTDGPFDVRDFVVKQCFISNIPMPSWIMGDVMDVRKVVSAYSEYNRPHSSKPALPRRMSPNIESQLRFLGLGPFEGRQHCGLDDSRNIARVVVELARRGLRLVPNTPIQPGRRWPWMGKSGQVLEQYCLTPRR</sequence>
<reference evidence="5" key="1">
    <citation type="submission" date="2019-10" db="EMBL/GenBank/DDBJ databases">
        <authorList>
            <consortium name="DOE Joint Genome Institute"/>
            <person name="Kuo A."/>
            <person name="Miyauchi S."/>
            <person name="Kiss E."/>
            <person name="Drula E."/>
            <person name="Kohler A."/>
            <person name="Sanchez-Garcia M."/>
            <person name="Andreopoulos B."/>
            <person name="Barry K.W."/>
            <person name="Bonito G."/>
            <person name="Buee M."/>
            <person name="Carver A."/>
            <person name="Chen C."/>
            <person name="Cichocki N."/>
            <person name="Clum A."/>
            <person name="Culley D."/>
            <person name="Crous P.W."/>
            <person name="Fauchery L."/>
            <person name="Girlanda M."/>
            <person name="Hayes R."/>
            <person name="Keri Z."/>
            <person name="LaButti K."/>
            <person name="Lipzen A."/>
            <person name="Lombard V."/>
            <person name="Magnuson J."/>
            <person name="Maillard F."/>
            <person name="Morin E."/>
            <person name="Murat C."/>
            <person name="Nolan M."/>
            <person name="Ohm R."/>
            <person name="Pangilinan J."/>
            <person name="Pereira M."/>
            <person name="Perotto S."/>
            <person name="Peter M."/>
            <person name="Riley R."/>
            <person name="Sitrit Y."/>
            <person name="Stielow B."/>
            <person name="Szollosi G."/>
            <person name="Zifcakova L."/>
            <person name="Stursova M."/>
            <person name="Spatafora J.W."/>
            <person name="Tedersoo L."/>
            <person name="Vaario L.-M."/>
            <person name="Yamada A."/>
            <person name="Yan M."/>
            <person name="Wang P."/>
            <person name="Xu J."/>
            <person name="Bruns T."/>
            <person name="Baldrian P."/>
            <person name="Vilgalys R."/>
            <person name="Henrissat B."/>
            <person name="Grigoriev I.V."/>
            <person name="Hibbett D."/>
            <person name="Nagy L.G."/>
            <person name="Martin F.M."/>
        </authorList>
    </citation>
    <scope>NUCLEOTIDE SEQUENCE</scope>
    <source>
        <strain evidence="5">Prilba</strain>
    </source>
</reference>